<comment type="caution">
    <text evidence="3">The sequence shown here is derived from an EMBL/GenBank/DDBJ whole genome shotgun (WGS) entry which is preliminary data.</text>
</comment>
<reference evidence="3 4" key="1">
    <citation type="journal article" date="2015" name="PLoS Pathog.">
        <title>Leptomonas seymouri: Adaptations to the Dixenous Life Cycle Analyzed by Genome Sequencing, Transcriptome Profiling and Co-infection with Leishmania donovani.</title>
        <authorList>
            <person name="Kraeva N."/>
            <person name="Butenko A."/>
            <person name="Hlavacova J."/>
            <person name="Kostygov A."/>
            <person name="Myskova J."/>
            <person name="Grybchuk D."/>
            <person name="Lestinova T."/>
            <person name="Votypka J."/>
            <person name="Volf P."/>
            <person name="Opperdoes F."/>
            <person name="Flegontov P."/>
            <person name="Lukes J."/>
            <person name="Yurchenko V."/>
        </authorList>
    </citation>
    <scope>NUCLEOTIDE SEQUENCE [LARGE SCALE GENOMIC DNA]</scope>
    <source>
        <strain evidence="3 4">ATCC 30220</strain>
    </source>
</reference>
<proteinExistence type="predicted"/>
<sequence>MSITASAVVQCDVRLTHQHFYPGDAVEGAVVIDARAAFDVCNIHIKIVGKEGVYAMVDQVTESKTKDAQFGVSSQDYVYYREVVTLAGALVTQREAKKDRRSGPDRRPSHEADELEGGAANSGGSGAGPITHEDGLWATHGGEDTGSIRYNESVCVHPGVAHPSWSFAVSRTAAEEGVPVWFPAGHYVYPFRFLLPTSLPPNYDTGVCVKDDQFSNSRAALHYYVKLYVWSPSRVQLASARADFLVGAMQPSYGSSFAAGSASMSNINGNNECNTSSNAVPPSYGDTRAKLHTMSASGRTVRCVFPIMGTCSCMATDATLKVRFTIAAESFQIGRDAIAVSCAIASNTSKRTIRGLKISLVQVLKFETSDALVVLRKKVLETEVVKPVEPGKAGSIAGSTEVLDSRQDVMPTMKTSGLAVSYAVRVELLASHVDRAYYEFEGIVFTGAMLAGAVPPVGTMRFTALPRGRLTRCEAYYAIPTNPSEEPLIATLTAPLSLHSSLEVSQRATQLNSLAPTPKQI</sequence>
<dbReference type="SUPFAM" id="SSF81296">
    <property type="entry name" value="E set domains"/>
    <property type="match status" value="1"/>
</dbReference>
<dbReference type="Pfam" id="PF02752">
    <property type="entry name" value="Arrestin_C"/>
    <property type="match status" value="1"/>
</dbReference>
<dbReference type="OrthoDB" id="10380202at2759"/>
<feature type="compositionally biased region" description="Basic and acidic residues" evidence="1">
    <location>
        <begin position="94"/>
        <end position="112"/>
    </location>
</feature>
<gene>
    <name evidence="3" type="ORF">ABL78_7169</name>
</gene>
<evidence type="ECO:0000259" key="2">
    <source>
        <dbReference type="Pfam" id="PF02752"/>
    </source>
</evidence>
<dbReference type="Proteomes" id="UP000038009">
    <property type="component" value="Unassembled WGS sequence"/>
</dbReference>
<evidence type="ECO:0000313" key="3">
    <source>
        <dbReference type="EMBL" id="KPI83787.1"/>
    </source>
</evidence>
<name>A0A0N0P3K9_LEPSE</name>
<dbReference type="InterPro" id="IPR011022">
    <property type="entry name" value="Arrestin_C-like"/>
</dbReference>
<dbReference type="GO" id="GO:0005737">
    <property type="term" value="C:cytoplasm"/>
    <property type="evidence" value="ECO:0007669"/>
    <property type="project" value="TreeGrafter"/>
</dbReference>
<feature type="region of interest" description="Disordered" evidence="1">
    <location>
        <begin position="94"/>
        <end position="138"/>
    </location>
</feature>
<dbReference type="InterPro" id="IPR050357">
    <property type="entry name" value="Arrestin_domain-protein"/>
</dbReference>
<dbReference type="EMBL" id="LJSK01000325">
    <property type="protein sequence ID" value="KPI83787.1"/>
    <property type="molecule type" value="Genomic_DNA"/>
</dbReference>
<dbReference type="InterPro" id="IPR014752">
    <property type="entry name" value="Arrestin-like_C"/>
</dbReference>
<dbReference type="AlphaFoldDB" id="A0A0N0P3K9"/>
<accession>A0A0N0P3K9</accession>
<organism evidence="3 4">
    <name type="scientific">Leptomonas seymouri</name>
    <dbReference type="NCBI Taxonomy" id="5684"/>
    <lineage>
        <taxon>Eukaryota</taxon>
        <taxon>Discoba</taxon>
        <taxon>Euglenozoa</taxon>
        <taxon>Kinetoplastea</taxon>
        <taxon>Metakinetoplastina</taxon>
        <taxon>Trypanosomatida</taxon>
        <taxon>Trypanosomatidae</taxon>
        <taxon>Leishmaniinae</taxon>
        <taxon>Leptomonas</taxon>
    </lineage>
</organism>
<keyword evidence="4" id="KW-1185">Reference proteome</keyword>
<feature type="domain" description="Arrestin C-terminal-like" evidence="2">
    <location>
        <begin position="318"/>
        <end position="431"/>
    </location>
</feature>
<evidence type="ECO:0000256" key="1">
    <source>
        <dbReference type="SAM" id="MobiDB-lite"/>
    </source>
</evidence>
<dbReference type="GO" id="GO:0015031">
    <property type="term" value="P:protein transport"/>
    <property type="evidence" value="ECO:0007669"/>
    <property type="project" value="TreeGrafter"/>
</dbReference>
<dbReference type="VEuPathDB" id="TriTrypDB:Lsey_0325_0050"/>
<dbReference type="InterPro" id="IPR014756">
    <property type="entry name" value="Ig_E-set"/>
</dbReference>
<evidence type="ECO:0000313" key="4">
    <source>
        <dbReference type="Proteomes" id="UP000038009"/>
    </source>
</evidence>
<dbReference type="Gene3D" id="2.60.40.640">
    <property type="match status" value="2"/>
</dbReference>
<dbReference type="PANTHER" id="PTHR11188">
    <property type="entry name" value="ARRESTIN DOMAIN CONTAINING PROTEIN"/>
    <property type="match status" value="1"/>
</dbReference>
<dbReference type="OMA" id="FPAGHYV"/>
<dbReference type="PANTHER" id="PTHR11188:SF17">
    <property type="entry name" value="FI21816P1"/>
    <property type="match status" value="1"/>
</dbReference>
<protein>
    <recommendedName>
        <fullName evidence="2">Arrestin C-terminal-like domain-containing protein</fullName>
    </recommendedName>
</protein>